<keyword evidence="2" id="KW-0813">Transport</keyword>
<sequence>MTSIKARWAAVAAAAALTLAACGDAGSSDDASDDTPEYEVEDVNFDEGTRMAELNEQGSVKIGVKFDQPGIGFRAAGSDVPTGFDAELGKILAADLGLEPGDIEWVETISANREQFLQNGTVDFVIASYSITDDRRQVVGQAGPYYVTGQSLLVAADDDSINGPDDLEGKKVCSVTGSTPIKLIEEEYGATPAGFDTYSECVDQLLNGSVDAVTTDAAILLGYAAENEGELKVVGEPFSEERYGVGYSQDYPELCEFINESLTEAFEDGDWESAFDATLGKGGSEAGDPPALDPCQS</sequence>
<feature type="signal peptide" evidence="5">
    <location>
        <begin position="1"/>
        <end position="20"/>
    </location>
</feature>
<dbReference type="GO" id="GO:0006865">
    <property type="term" value="P:amino acid transport"/>
    <property type="evidence" value="ECO:0007669"/>
    <property type="project" value="TreeGrafter"/>
</dbReference>
<dbReference type="PROSITE" id="PS51257">
    <property type="entry name" value="PROKAR_LIPOPROTEIN"/>
    <property type="match status" value="1"/>
</dbReference>
<keyword evidence="8" id="KW-1185">Reference proteome</keyword>
<gene>
    <name evidence="7" type="ORF">D9V41_04585</name>
</gene>
<feature type="domain" description="Solute-binding protein family 3/N-terminal" evidence="6">
    <location>
        <begin position="59"/>
        <end position="282"/>
    </location>
</feature>
<dbReference type="GO" id="GO:0005576">
    <property type="term" value="C:extracellular region"/>
    <property type="evidence" value="ECO:0007669"/>
    <property type="project" value="TreeGrafter"/>
</dbReference>
<feature type="chain" id="PRO_5039304855" evidence="5">
    <location>
        <begin position="21"/>
        <end position="297"/>
    </location>
</feature>
<dbReference type="EMBL" id="RDBF01000002">
    <property type="protein sequence ID" value="RLV57042.1"/>
    <property type="molecule type" value="Genomic_DNA"/>
</dbReference>
<dbReference type="CDD" id="cd13690">
    <property type="entry name" value="PBP2_GluB"/>
    <property type="match status" value="1"/>
</dbReference>
<evidence type="ECO:0000256" key="1">
    <source>
        <dbReference type="ARBA" id="ARBA00010333"/>
    </source>
</evidence>
<organism evidence="7 8">
    <name type="scientific">Aeromicrobium phragmitis</name>
    <dbReference type="NCBI Taxonomy" id="2478914"/>
    <lineage>
        <taxon>Bacteria</taxon>
        <taxon>Bacillati</taxon>
        <taxon>Actinomycetota</taxon>
        <taxon>Actinomycetes</taxon>
        <taxon>Propionibacteriales</taxon>
        <taxon>Nocardioidaceae</taxon>
        <taxon>Aeromicrobium</taxon>
    </lineage>
</organism>
<evidence type="ECO:0000256" key="2">
    <source>
        <dbReference type="ARBA" id="ARBA00022448"/>
    </source>
</evidence>
<dbReference type="OrthoDB" id="9807888at2"/>
<dbReference type="GO" id="GO:0030288">
    <property type="term" value="C:outer membrane-bounded periplasmic space"/>
    <property type="evidence" value="ECO:0007669"/>
    <property type="project" value="TreeGrafter"/>
</dbReference>
<evidence type="ECO:0000259" key="6">
    <source>
        <dbReference type="SMART" id="SM00062"/>
    </source>
</evidence>
<dbReference type="RefSeq" id="WP_121793343.1">
    <property type="nucleotide sequence ID" value="NZ_RDBF01000002.1"/>
</dbReference>
<dbReference type="AlphaFoldDB" id="A0A3L8PSS7"/>
<dbReference type="InterPro" id="IPR001638">
    <property type="entry name" value="Solute-binding_3/MltF_N"/>
</dbReference>
<dbReference type="Gene3D" id="3.40.190.10">
    <property type="entry name" value="Periplasmic binding protein-like II"/>
    <property type="match status" value="2"/>
</dbReference>
<dbReference type="PANTHER" id="PTHR30085">
    <property type="entry name" value="AMINO ACID ABC TRANSPORTER PERMEASE"/>
    <property type="match status" value="1"/>
</dbReference>
<name>A0A3L8PSS7_9ACTN</name>
<dbReference type="PANTHER" id="PTHR30085:SF6">
    <property type="entry name" value="ABC TRANSPORTER GLUTAMINE-BINDING PROTEIN GLNH"/>
    <property type="match status" value="1"/>
</dbReference>
<evidence type="ECO:0000256" key="3">
    <source>
        <dbReference type="ARBA" id="ARBA00022729"/>
    </source>
</evidence>
<protein>
    <submittedName>
        <fullName evidence="7">Glutamate ABC transporter substrate-binding protein</fullName>
    </submittedName>
</protein>
<dbReference type="Pfam" id="PF00497">
    <property type="entry name" value="SBP_bac_3"/>
    <property type="match status" value="1"/>
</dbReference>
<accession>A0A3L8PSS7</accession>
<comment type="similarity">
    <text evidence="1">Belongs to the bacterial solute-binding protein 3 family.</text>
</comment>
<dbReference type="SMART" id="SM00062">
    <property type="entry name" value="PBPb"/>
    <property type="match status" value="1"/>
</dbReference>
<evidence type="ECO:0000313" key="7">
    <source>
        <dbReference type="EMBL" id="RLV57042.1"/>
    </source>
</evidence>
<reference evidence="7 8" key="1">
    <citation type="submission" date="2018-10" db="EMBL/GenBank/DDBJ databases">
        <title>Aeromicrobium sp. 9W16Y-2 whole genome shotgun sequence.</title>
        <authorList>
            <person name="Li F."/>
        </authorList>
    </citation>
    <scope>NUCLEOTIDE SEQUENCE [LARGE SCALE GENOMIC DNA]</scope>
    <source>
        <strain evidence="7 8">9W16Y-2</strain>
    </source>
</reference>
<comment type="caution">
    <text evidence="7">The sequence shown here is derived from an EMBL/GenBank/DDBJ whole genome shotgun (WGS) entry which is preliminary data.</text>
</comment>
<evidence type="ECO:0000256" key="4">
    <source>
        <dbReference type="SAM" id="MobiDB-lite"/>
    </source>
</evidence>
<evidence type="ECO:0000256" key="5">
    <source>
        <dbReference type="SAM" id="SignalP"/>
    </source>
</evidence>
<dbReference type="InterPro" id="IPR051455">
    <property type="entry name" value="Bact_solute-bind_prot3"/>
</dbReference>
<dbReference type="SUPFAM" id="SSF53850">
    <property type="entry name" value="Periplasmic binding protein-like II"/>
    <property type="match status" value="1"/>
</dbReference>
<feature type="region of interest" description="Disordered" evidence="4">
    <location>
        <begin position="277"/>
        <end position="297"/>
    </location>
</feature>
<dbReference type="Proteomes" id="UP000282515">
    <property type="component" value="Unassembled WGS sequence"/>
</dbReference>
<proteinExistence type="inferred from homology"/>
<keyword evidence="3 5" id="KW-0732">Signal</keyword>
<evidence type="ECO:0000313" key="8">
    <source>
        <dbReference type="Proteomes" id="UP000282515"/>
    </source>
</evidence>